<evidence type="ECO:0000313" key="1">
    <source>
        <dbReference type="EMBL" id="ECF8220525.1"/>
    </source>
</evidence>
<comment type="caution">
    <text evidence="1">The sequence shown here is derived from an EMBL/GenBank/DDBJ whole genome shotgun (WGS) entry which is preliminary data.</text>
</comment>
<proteinExistence type="predicted"/>
<name>A0A5Y2U9J4_SALER</name>
<protein>
    <submittedName>
        <fullName evidence="1">Uncharacterized protein</fullName>
    </submittedName>
</protein>
<gene>
    <name evidence="1" type="ORF">C3073_14255</name>
</gene>
<dbReference type="AlphaFoldDB" id="A0A5Y2U9J4"/>
<organism evidence="1">
    <name type="scientific">Salmonella enterica</name>
    <name type="common">Salmonella choleraesuis</name>
    <dbReference type="NCBI Taxonomy" id="28901"/>
    <lineage>
        <taxon>Bacteria</taxon>
        <taxon>Pseudomonadati</taxon>
        <taxon>Pseudomonadota</taxon>
        <taxon>Gammaproteobacteria</taxon>
        <taxon>Enterobacterales</taxon>
        <taxon>Enterobacteriaceae</taxon>
        <taxon>Salmonella</taxon>
    </lineage>
</organism>
<sequence length="86" mass="9112">MKNKEQHYDVAGYTVASKLLNLLVDKGIITTSEGTTIYNAATALLKDAPALKVTSKSGLQLEKLISGAVNSFPGNSPADAQEHKKP</sequence>
<accession>A0A5Y2U9J4</accession>
<dbReference type="EMBL" id="AAIMKU010000007">
    <property type="protein sequence ID" value="ECF8220525.1"/>
    <property type="molecule type" value="Genomic_DNA"/>
</dbReference>
<reference evidence="1" key="1">
    <citation type="submission" date="2018-07" db="EMBL/GenBank/DDBJ databases">
        <authorList>
            <consortium name="PulseNet: The National Subtyping Network for Foodborne Disease Surveillance"/>
            <person name="Tarr C.L."/>
            <person name="Trees E."/>
            <person name="Katz L.S."/>
            <person name="Carleton-Romer H.A."/>
            <person name="Stroika S."/>
            <person name="Kucerova Z."/>
            <person name="Roache K.F."/>
            <person name="Sabol A.L."/>
            <person name="Besser J."/>
            <person name="Gerner-Smidt P."/>
        </authorList>
    </citation>
    <scope>NUCLEOTIDE SEQUENCE</scope>
    <source>
        <strain evidence="1">PNUSAS031571</strain>
    </source>
</reference>